<evidence type="ECO:0000256" key="5">
    <source>
        <dbReference type="SAM" id="MobiDB-lite"/>
    </source>
</evidence>
<dbReference type="PRINTS" id="PR00839">
    <property type="entry name" value="V8PROTEASE"/>
</dbReference>
<dbReference type="Gene3D" id="2.40.10.120">
    <property type="match status" value="1"/>
</dbReference>
<comment type="caution">
    <text evidence="6">The sequence shown here is derived from an EMBL/GenBank/DDBJ whole genome shotgun (WGS) entry which is preliminary data.</text>
</comment>
<accession>A0A8G2BMZ0</accession>
<proteinExistence type="inferred from homology"/>
<dbReference type="Proteomes" id="UP000198615">
    <property type="component" value="Unassembled WGS sequence"/>
</dbReference>
<keyword evidence="3 4" id="KW-0720">Serine protease</keyword>
<evidence type="ECO:0000256" key="4">
    <source>
        <dbReference type="RuleBase" id="RU004296"/>
    </source>
</evidence>
<evidence type="ECO:0000313" key="6">
    <source>
        <dbReference type="EMBL" id="SDG46011.1"/>
    </source>
</evidence>
<dbReference type="EC" id="3.4.21.-" evidence="4"/>
<evidence type="ECO:0000256" key="1">
    <source>
        <dbReference type="ARBA" id="ARBA00022670"/>
    </source>
</evidence>
<dbReference type="Pfam" id="PF13365">
    <property type="entry name" value="Trypsin_2"/>
    <property type="match status" value="1"/>
</dbReference>
<evidence type="ECO:0000256" key="3">
    <source>
        <dbReference type="ARBA" id="ARBA00022825"/>
    </source>
</evidence>
<dbReference type="SUPFAM" id="SSF50494">
    <property type="entry name" value="Trypsin-like serine proteases"/>
    <property type="match status" value="1"/>
</dbReference>
<evidence type="ECO:0000313" key="7">
    <source>
        <dbReference type="Proteomes" id="UP000198615"/>
    </source>
</evidence>
<organism evidence="6 7">
    <name type="scientific">Thalassobaculum litoreum DSM 18839</name>
    <dbReference type="NCBI Taxonomy" id="1123362"/>
    <lineage>
        <taxon>Bacteria</taxon>
        <taxon>Pseudomonadati</taxon>
        <taxon>Pseudomonadota</taxon>
        <taxon>Alphaproteobacteria</taxon>
        <taxon>Rhodospirillales</taxon>
        <taxon>Thalassobaculaceae</taxon>
        <taxon>Thalassobaculum</taxon>
    </lineage>
</organism>
<name>A0A8G2BMZ0_9PROT</name>
<comment type="similarity">
    <text evidence="4">Belongs to the peptidase S1B family.</text>
</comment>
<dbReference type="AlphaFoldDB" id="A0A8G2BMZ0"/>
<dbReference type="GO" id="GO:0008236">
    <property type="term" value="F:serine-type peptidase activity"/>
    <property type="evidence" value="ECO:0007669"/>
    <property type="project" value="UniProtKB-KW"/>
</dbReference>
<keyword evidence="7" id="KW-1185">Reference proteome</keyword>
<gene>
    <name evidence="6" type="ORF">SAMN05660686_04478</name>
</gene>
<keyword evidence="1 4" id="KW-0645">Protease</keyword>
<dbReference type="OrthoDB" id="8210367at2"/>
<feature type="region of interest" description="Disordered" evidence="5">
    <location>
        <begin position="28"/>
        <end position="57"/>
    </location>
</feature>
<dbReference type="GO" id="GO:0006508">
    <property type="term" value="P:proteolysis"/>
    <property type="evidence" value="ECO:0007669"/>
    <property type="project" value="UniProtKB-KW"/>
</dbReference>
<evidence type="ECO:0000256" key="2">
    <source>
        <dbReference type="ARBA" id="ARBA00022801"/>
    </source>
</evidence>
<sequence>MRLGNNRIGLLGFLLVMILSAVSTYLKGPSSSPKDGGDVSVRRPLPTPPPGDLAGLPEFSVEIGEKADGRGTAFAIGSGFWMTARHVVDSCDVVGILERPRRGLRARSYSVHRSADVAVMRIDRSAPPVRFADAPPQPGDIAYHVGFPRGKPGELRSRMLGLSVMNARGRYSTREPVIAWAELERFPEDSSPLSGISGGPVFDSQGRLIGVHVAGSVRRGRSFTAHPSSIREMVDRSGAALSSAAEALPFTPDTLPAVADALRDRGTVAMALCDVR</sequence>
<dbReference type="InterPro" id="IPR009003">
    <property type="entry name" value="Peptidase_S1_PA"/>
</dbReference>
<reference evidence="6 7" key="1">
    <citation type="submission" date="2016-10" db="EMBL/GenBank/DDBJ databases">
        <authorList>
            <person name="Varghese N."/>
            <person name="Submissions S."/>
        </authorList>
    </citation>
    <scope>NUCLEOTIDE SEQUENCE [LARGE SCALE GENOMIC DNA]</scope>
    <source>
        <strain evidence="6 7">DSM 18839</strain>
    </source>
</reference>
<dbReference type="InterPro" id="IPR008256">
    <property type="entry name" value="Peptidase_S1B"/>
</dbReference>
<protein>
    <recommendedName>
        <fullName evidence="4">Serine protease</fullName>
        <ecNumber evidence="4">3.4.21.-</ecNumber>
    </recommendedName>
</protein>
<dbReference type="EMBL" id="FNBW01000018">
    <property type="protein sequence ID" value="SDG46011.1"/>
    <property type="molecule type" value="Genomic_DNA"/>
</dbReference>
<keyword evidence="2 4" id="KW-0378">Hydrolase</keyword>